<keyword evidence="1" id="KW-0812">Transmembrane</keyword>
<feature type="transmembrane region" description="Helical" evidence="1">
    <location>
        <begin position="152"/>
        <end position="184"/>
    </location>
</feature>
<protein>
    <submittedName>
        <fullName evidence="2">Protein of uncharacterized function (DUF1189)</fullName>
    </submittedName>
</protein>
<gene>
    <name evidence="2" type="ORF">SAMEA4384403_01212</name>
</gene>
<dbReference type="RefSeq" id="WP_095087790.1">
    <property type="nucleotide sequence ID" value="NZ_BMDM01000002.1"/>
</dbReference>
<keyword evidence="3" id="KW-1185">Reference proteome</keyword>
<organism evidence="2 3">
    <name type="scientific">Mammaliicoccus stepanovicii</name>
    <dbReference type="NCBI Taxonomy" id="643214"/>
    <lineage>
        <taxon>Bacteria</taxon>
        <taxon>Bacillati</taxon>
        <taxon>Bacillota</taxon>
        <taxon>Bacilli</taxon>
        <taxon>Bacillales</taxon>
        <taxon>Staphylococcaceae</taxon>
        <taxon>Mammaliicoccus</taxon>
    </lineage>
</organism>
<name>A0A239Z758_9STAP</name>
<evidence type="ECO:0000256" key="1">
    <source>
        <dbReference type="SAM" id="Phobius"/>
    </source>
</evidence>
<keyword evidence="1" id="KW-0472">Membrane</keyword>
<feature type="transmembrane region" description="Helical" evidence="1">
    <location>
        <begin position="196"/>
        <end position="216"/>
    </location>
</feature>
<dbReference type="Pfam" id="PF06691">
    <property type="entry name" value="DUF1189"/>
    <property type="match status" value="1"/>
</dbReference>
<keyword evidence="1" id="KW-1133">Transmembrane helix</keyword>
<dbReference type="OrthoDB" id="2418152at2"/>
<dbReference type="EMBL" id="LT906462">
    <property type="protein sequence ID" value="SNV66428.1"/>
    <property type="molecule type" value="Genomic_DNA"/>
</dbReference>
<evidence type="ECO:0000313" key="2">
    <source>
        <dbReference type="EMBL" id="SNV66428.1"/>
    </source>
</evidence>
<evidence type="ECO:0000313" key="3">
    <source>
        <dbReference type="Proteomes" id="UP000242084"/>
    </source>
</evidence>
<proteinExistence type="predicted"/>
<dbReference type="InterPro" id="IPR009574">
    <property type="entry name" value="DUF1189"/>
</dbReference>
<dbReference type="Proteomes" id="UP000242084">
    <property type="component" value="Chromosome 1"/>
</dbReference>
<feature type="transmembrane region" description="Helical" evidence="1">
    <location>
        <begin position="222"/>
        <end position="242"/>
    </location>
</feature>
<sequence>MQYVKELRRLFMHPKKYPMYRITKLRYIFLHILVLSFILILPSSTHYFQITQSLSALVHHEVNEIPKFTIDQNQMKLSQEKIIHLDNEQAIVFTKSNHFNMENNHLIVFKPDHIEISDYNKHTELSYGSISTIVTNEQDLSSFIDTINSSKYFYLAIILLLLLFIQMVSLSLKIGIVALIAHIISRTLNKKTRFMTWLKASTFIITLPTLVLLLGIVVSNTLLIIVSWCIIIVGIIVTAYYLPNGKKHANLKS</sequence>
<accession>A0A239Z758</accession>
<reference evidence="2 3" key="1">
    <citation type="submission" date="2017-06" db="EMBL/GenBank/DDBJ databases">
        <authorList>
            <consortium name="Pathogen Informatics"/>
        </authorList>
    </citation>
    <scope>NUCLEOTIDE SEQUENCE [LARGE SCALE GENOMIC DNA]</scope>
    <source>
        <strain evidence="2 3">NCTC13839</strain>
    </source>
</reference>
<dbReference type="AlphaFoldDB" id="A0A239Z758"/>
<feature type="transmembrane region" description="Helical" evidence="1">
    <location>
        <begin position="25"/>
        <end position="48"/>
    </location>
</feature>
<dbReference type="KEGG" id="sste:SAMEA4384403_1212"/>